<keyword evidence="4" id="KW-1185">Reference proteome</keyword>
<keyword evidence="3" id="KW-0378">Hydrolase</keyword>
<dbReference type="Gene3D" id="3.20.20.80">
    <property type="entry name" value="Glycosidases"/>
    <property type="match status" value="1"/>
</dbReference>
<dbReference type="InterPro" id="IPR003790">
    <property type="entry name" value="GHL10"/>
</dbReference>
<dbReference type="InterPro" id="IPR052177">
    <property type="entry name" value="Divisome_Glycosyl_Hydrolase"/>
</dbReference>
<organism evidence="3 4">
    <name type="scientific">Sandaracinomonas limnophila</name>
    <dbReference type="NCBI Taxonomy" id="1862386"/>
    <lineage>
        <taxon>Bacteria</taxon>
        <taxon>Pseudomonadati</taxon>
        <taxon>Bacteroidota</taxon>
        <taxon>Cytophagia</taxon>
        <taxon>Cytophagales</taxon>
        <taxon>Flectobacillaceae</taxon>
        <taxon>Sandaracinomonas</taxon>
    </lineage>
</organism>
<dbReference type="GO" id="GO:0016787">
    <property type="term" value="F:hydrolase activity"/>
    <property type="evidence" value="ECO:0007669"/>
    <property type="project" value="UniProtKB-KW"/>
</dbReference>
<evidence type="ECO:0000313" key="3">
    <source>
        <dbReference type="EMBL" id="RVU23323.1"/>
    </source>
</evidence>
<evidence type="ECO:0000259" key="2">
    <source>
        <dbReference type="PROSITE" id="PS50853"/>
    </source>
</evidence>
<accession>A0A437PM15</accession>
<dbReference type="Pfam" id="PF02638">
    <property type="entry name" value="GHL10"/>
    <property type="match status" value="1"/>
</dbReference>
<name>A0A437PM15_9BACT</name>
<dbReference type="InterPro" id="IPR003961">
    <property type="entry name" value="FN3_dom"/>
</dbReference>
<dbReference type="AlphaFoldDB" id="A0A437PM15"/>
<keyword evidence="1" id="KW-0732">Signal</keyword>
<evidence type="ECO:0000256" key="1">
    <source>
        <dbReference type="ARBA" id="ARBA00022729"/>
    </source>
</evidence>
<proteinExistence type="predicted"/>
<dbReference type="RefSeq" id="WP_127805468.1">
    <property type="nucleotide sequence ID" value="NZ_SACY01000006.1"/>
</dbReference>
<dbReference type="OrthoDB" id="9773203at2"/>
<dbReference type="PANTHER" id="PTHR43405:SF1">
    <property type="entry name" value="GLYCOSYL HYDROLASE DIGH"/>
    <property type="match status" value="1"/>
</dbReference>
<feature type="domain" description="Fibronectin type-III" evidence="2">
    <location>
        <begin position="398"/>
        <end position="500"/>
    </location>
</feature>
<protein>
    <submittedName>
        <fullName evidence="3">Glycoside hydrolase</fullName>
    </submittedName>
</protein>
<reference evidence="3 4" key="1">
    <citation type="submission" date="2019-01" db="EMBL/GenBank/DDBJ databases">
        <authorList>
            <person name="Chen W.-M."/>
        </authorList>
    </citation>
    <scope>NUCLEOTIDE SEQUENCE [LARGE SCALE GENOMIC DNA]</scope>
    <source>
        <strain evidence="3 4">FSY-15</strain>
    </source>
</reference>
<dbReference type="Proteomes" id="UP000282832">
    <property type="component" value="Unassembled WGS sequence"/>
</dbReference>
<dbReference type="EMBL" id="SACY01000006">
    <property type="protein sequence ID" value="RVU23323.1"/>
    <property type="molecule type" value="Genomic_DNA"/>
</dbReference>
<comment type="caution">
    <text evidence="3">The sequence shown here is derived from an EMBL/GenBank/DDBJ whole genome shotgun (WGS) entry which is preliminary data.</text>
</comment>
<dbReference type="Gene3D" id="2.60.40.10">
    <property type="entry name" value="Immunoglobulins"/>
    <property type="match status" value="1"/>
</dbReference>
<evidence type="ECO:0000313" key="4">
    <source>
        <dbReference type="Proteomes" id="UP000282832"/>
    </source>
</evidence>
<dbReference type="InterPro" id="IPR036116">
    <property type="entry name" value="FN3_sf"/>
</dbReference>
<dbReference type="InterPro" id="IPR013783">
    <property type="entry name" value="Ig-like_fold"/>
</dbReference>
<sequence>MKAVLSSLIVFLISFVGIAGPKRELRGVWVATVQNLDWPSPGNYNGITQKEEFISLVNSHHQTGINAVFVQVRVASDALYAKSQEPWANIFRGLQGQAPIPYFDPLEFMIQESHNRGIEFHAWLNLNRANLSTKTLLSSEHIARKHPEWLLLYNGQHIFNFGLPEVRNYINSVVRNLVKNYNVDGIHFDDYFYPYPSAKSKILDQEAFEKYKIGDEKIEDWRRRNIDMLIQQIAETIKEEKPKVKFGISPFGIYRHQSPTYPEGSPTKKGLQSYSDLFADTEKWVKEGWVDYLAPQLYWPTNHGVAPFGPLLNWWTEHSYDRPIYAGIGAYHLTDSWNVGEMIKQLELTRSHPKSQGSIYFRSKILTNNTKKLRDTLRNDFFRQIALVPTMPWIDSIPPTAPHQVSLSKKEGDWTLTWKSGEPPVDQDPVAYYVVYHFKKTDVDPLEQSEHIIYKGKNTNLVIPSNLMRSGYGFAITAFDRLHNESIPGTIQWVVPVEEEGKKIVK</sequence>
<dbReference type="InterPro" id="IPR017853">
    <property type="entry name" value="GH"/>
</dbReference>
<dbReference type="SUPFAM" id="SSF51445">
    <property type="entry name" value="(Trans)glycosidases"/>
    <property type="match status" value="1"/>
</dbReference>
<dbReference type="SUPFAM" id="SSF49265">
    <property type="entry name" value="Fibronectin type III"/>
    <property type="match status" value="1"/>
</dbReference>
<dbReference type="PROSITE" id="PS50853">
    <property type="entry name" value="FN3"/>
    <property type="match status" value="1"/>
</dbReference>
<gene>
    <name evidence="3" type="ORF">EOJ36_11355</name>
</gene>
<dbReference type="PANTHER" id="PTHR43405">
    <property type="entry name" value="GLYCOSYL HYDROLASE DIGH"/>
    <property type="match status" value="1"/>
</dbReference>